<sequence length="158" mass="19042">MVGAAAPFGHPAERPRYNTRFSGDHHRHDVPFRGFLENFAACIRDDRCHRIAAYLLSRLQPRSAPEFRFPELPIRPDRFLARPVWGQYRGRLSIGAKHESDRIRQTVRQRPRRFRSLRAGARLRYDLFHYRREFRFHRRLFSHFYLFSADLPNDPHLF</sequence>
<proteinExistence type="predicted"/>
<comment type="caution">
    <text evidence="1">The sequence shown here is derived from an EMBL/GenBank/DDBJ whole genome shotgun (WGS) entry which is preliminary data.</text>
</comment>
<organism evidence="1">
    <name type="scientific">bioreactor metagenome</name>
    <dbReference type="NCBI Taxonomy" id="1076179"/>
    <lineage>
        <taxon>unclassified sequences</taxon>
        <taxon>metagenomes</taxon>
        <taxon>ecological metagenomes</taxon>
    </lineage>
</organism>
<dbReference type="AlphaFoldDB" id="A0A645A752"/>
<protein>
    <submittedName>
        <fullName evidence="1">Uncharacterized protein</fullName>
    </submittedName>
</protein>
<dbReference type="EMBL" id="VSSQ01011962">
    <property type="protein sequence ID" value="MPM48121.1"/>
    <property type="molecule type" value="Genomic_DNA"/>
</dbReference>
<reference evidence="1" key="1">
    <citation type="submission" date="2019-08" db="EMBL/GenBank/DDBJ databases">
        <authorList>
            <person name="Kucharzyk K."/>
            <person name="Murdoch R.W."/>
            <person name="Higgins S."/>
            <person name="Loffler F."/>
        </authorList>
    </citation>
    <scope>NUCLEOTIDE SEQUENCE</scope>
</reference>
<evidence type="ECO:0000313" key="1">
    <source>
        <dbReference type="EMBL" id="MPM48121.1"/>
    </source>
</evidence>
<accession>A0A645A752</accession>
<name>A0A645A752_9ZZZZ</name>
<gene>
    <name evidence="1" type="ORF">SDC9_94843</name>
</gene>